<dbReference type="GO" id="GO:0016740">
    <property type="term" value="F:transferase activity"/>
    <property type="evidence" value="ECO:0007669"/>
    <property type="project" value="UniProtKB-KW"/>
</dbReference>
<dbReference type="EMBL" id="CP022957">
    <property type="protein sequence ID" value="ASV32200.1"/>
    <property type="molecule type" value="Genomic_DNA"/>
</dbReference>
<dbReference type="Pfam" id="PF13692">
    <property type="entry name" value="Glyco_trans_1_4"/>
    <property type="match status" value="1"/>
</dbReference>
<dbReference type="SUPFAM" id="SSF53756">
    <property type="entry name" value="UDP-Glycosyltransferase/glycogen phosphorylase"/>
    <property type="match status" value="1"/>
</dbReference>
<reference evidence="1 2" key="1">
    <citation type="submission" date="2017-08" db="EMBL/GenBank/DDBJ databases">
        <title>The complete genome sequence of Maribacter sp. B1, isolated from deep-sea sediment.</title>
        <authorList>
            <person name="Wu Y.-H."/>
            <person name="Cheng H."/>
            <person name="Xu X.-W."/>
        </authorList>
    </citation>
    <scope>NUCLEOTIDE SEQUENCE [LARGE SCALE GENOMIC DNA]</scope>
    <source>
        <strain evidence="1 2">B1</strain>
    </source>
</reference>
<protein>
    <submittedName>
        <fullName evidence="1">Glycosyltransferase</fullName>
    </submittedName>
</protein>
<evidence type="ECO:0000313" key="1">
    <source>
        <dbReference type="EMBL" id="ASV32200.1"/>
    </source>
</evidence>
<accession>A0A223VAL5</accession>
<sequence>MQSKKLLVIGLTWPEPTATAAGVRMMQLLEMFQEYDFETIFVSSASKTDASEDLEALGITCQHVSLNSSSFDEFIKDLDPNVVLFDRFLTEEQFGWRVAEHCPKALRILDTEDLHSLRDMREQCQKNKVLFSNELWMQSDKTKREVASILRSDVSLIISTHEMELLQQVLKIDSSLLWYLPFMFDEIPKDVDWPDFDTRSDFIFIGGGKHHPNVDAIKYLKRDIWPKIHERLSNAKCYIYGAYLPESILQLHQPKNGFYVRGKARKVSEVLSIARVCLAPLRFGAGIKGKLVDAMRYGTPSVTTQIGAEGMHGTMEWNGFVTDDEHVFVEKAIQLYTDKTVWQKAQNNGLNIVNKLYHKPQLEKLLMARIIELIEDLEPHRTQNFMGRLLEHHTLQSTKFMSKWIEEKNKKPSN</sequence>
<name>A0A223VAL5_9FLAO</name>
<evidence type="ECO:0000313" key="2">
    <source>
        <dbReference type="Proteomes" id="UP000215244"/>
    </source>
</evidence>
<keyword evidence="1" id="KW-0808">Transferase</keyword>
<dbReference type="KEGG" id="marb:CJ263_19310"/>
<dbReference type="Gene3D" id="3.40.50.2000">
    <property type="entry name" value="Glycogen Phosphorylase B"/>
    <property type="match status" value="1"/>
</dbReference>
<gene>
    <name evidence="1" type="ORF">CJ263_19310</name>
</gene>
<organism evidence="1 2">
    <name type="scientific">Maribacter cobaltidurans</name>
    <dbReference type="NCBI Taxonomy" id="1178778"/>
    <lineage>
        <taxon>Bacteria</taxon>
        <taxon>Pseudomonadati</taxon>
        <taxon>Bacteroidota</taxon>
        <taxon>Flavobacteriia</taxon>
        <taxon>Flavobacteriales</taxon>
        <taxon>Flavobacteriaceae</taxon>
        <taxon>Maribacter</taxon>
    </lineage>
</organism>
<dbReference type="RefSeq" id="WP_094998773.1">
    <property type="nucleotide sequence ID" value="NZ_BMJL01000008.1"/>
</dbReference>
<dbReference type="OrthoDB" id="9807209at2"/>
<dbReference type="AlphaFoldDB" id="A0A223VAL5"/>
<keyword evidence="2" id="KW-1185">Reference proteome</keyword>
<dbReference type="Proteomes" id="UP000215244">
    <property type="component" value="Chromosome"/>
</dbReference>
<proteinExistence type="predicted"/>